<evidence type="ECO:0000256" key="1">
    <source>
        <dbReference type="SAM" id="Phobius"/>
    </source>
</evidence>
<dbReference type="AlphaFoldDB" id="A0A2A6E189"/>
<keyword evidence="1" id="KW-1133">Transmembrane helix</keyword>
<dbReference type="EMBL" id="MOXJ01000009">
    <property type="protein sequence ID" value="PDO10784.1"/>
    <property type="molecule type" value="Genomic_DNA"/>
</dbReference>
<feature type="transmembrane region" description="Helical" evidence="1">
    <location>
        <begin position="21"/>
        <end position="40"/>
    </location>
</feature>
<feature type="transmembrane region" description="Helical" evidence="1">
    <location>
        <begin position="145"/>
        <end position="166"/>
    </location>
</feature>
<dbReference type="GO" id="GO:0005886">
    <property type="term" value="C:plasma membrane"/>
    <property type="evidence" value="ECO:0007669"/>
    <property type="project" value="UniProtKB-SubCell"/>
</dbReference>
<evidence type="ECO:0008006" key="4">
    <source>
        <dbReference type="Google" id="ProtNLM"/>
    </source>
</evidence>
<feature type="transmembrane region" description="Helical" evidence="1">
    <location>
        <begin position="60"/>
        <end position="82"/>
    </location>
</feature>
<keyword evidence="1" id="KW-0472">Membrane</keyword>
<feature type="transmembrane region" description="Helical" evidence="1">
    <location>
        <begin position="109"/>
        <end position="133"/>
    </location>
</feature>
<name>A0A2A6E189_9BACL</name>
<evidence type="ECO:0000313" key="2">
    <source>
        <dbReference type="EMBL" id="PDO10784.1"/>
    </source>
</evidence>
<proteinExistence type="predicted"/>
<feature type="transmembrane region" description="Helical" evidence="1">
    <location>
        <begin position="241"/>
        <end position="260"/>
    </location>
</feature>
<organism evidence="2 3">
    <name type="scientific">Candidatus Reconcilbacillus cellulovorans</name>
    <dbReference type="NCBI Taxonomy" id="1906605"/>
    <lineage>
        <taxon>Bacteria</taxon>
        <taxon>Bacillati</taxon>
        <taxon>Bacillota</taxon>
        <taxon>Bacilli</taxon>
        <taxon>Bacillales</taxon>
        <taxon>Paenibacillaceae</taxon>
        <taxon>Candidatus Reconcilbacillus</taxon>
    </lineage>
</organism>
<reference evidence="2 3" key="1">
    <citation type="submission" date="2016-12" db="EMBL/GenBank/DDBJ databases">
        <title>Candidatus Reconcilibacillus cellulovorans genome.</title>
        <authorList>
            <person name="Kolinko S."/>
            <person name="Wu Y.-W."/>
            <person name="Tachea F."/>
            <person name="Denzel E."/>
            <person name="Hiras J."/>
            <person name="Baecker N."/>
            <person name="Chan L.J."/>
            <person name="Eichorst S.A."/>
            <person name="Frey D."/>
            <person name="Adams P.D."/>
            <person name="Pray T."/>
            <person name="Tanjore D."/>
            <person name="Petzold C.J."/>
            <person name="Gladden J.M."/>
            <person name="Simmons B.A."/>
            <person name="Singer S.W."/>
        </authorList>
    </citation>
    <scope>NUCLEOTIDE SEQUENCE [LARGE SCALE GENOMIC DNA]</scope>
    <source>
        <strain evidence="2">JTherm</strain>
    </source>
</reference>
<sequence length="265" mass="29017">MINPVLEKEFRLRMRTVRSPVLLFAYLLAIGVLAFGYLYIRSAFTNTFRFDPEESRLMFYFLSASQLVLLSFLVPGLTAGAVSGEREKQTLNILLTTPQSSAAIALSKLAASLAFTALAVIATTPVYAVVFLYGGVSPRQLAAVFLFYLLVMLSLGSVGVACSTVLRRTVVSVVAAYGFVVFLYGFTAFFALLFGAMTKERWIAGLTLGLNPMAALVSMFESGLSEEMFRGTIVPWLRIEYLFVAYHVAIAAIGLTAAILRLRPR</sequence>
<dbReference type="PANTHER" id="PTHR43471">
    <property type="entry name" value="ABC TRANSPORTER PERMEASE"/>
    <property type="match status" value="1"/>
</dbReference>
<dbReference type="GO" id="GO:0140359">
    <property type="term" value="F:ABC-type transporter activity"/>
    <property type="evidence" value="ECO:0007669"/>
    <property type="project" value="InterPro"/>
</dbReference>
<dbReference type="Pfam" id="PF12679">
    <property type="entry name" value="ABC2_membrane_2"/>
    <property type="match status" value="1"/>
</dbReference>
<feature type="transmembrane region" description="Helical" evidence="1">
    <location>
        <begin position="173"/>
        <end position="196"/>
    </location>
</feature>
<accession>A0A2A6E189</accession>
<gene>
    <name evidence="2" type="ORF">BLM47_05480</name>
</gene>
<evidence type="ECO:0000313" key="3">
    <source>
        <dbReference type="Proteomes" id="UP000243688"/>
    </source>
</evidence>
<comment type="caution">
    <text evidence="2">The sequence shown here is derived from an EMBL/GenBank/DDBJ whole genome shotgun (WGS) entry which is preliminary data.</text>
</comment>
<protein>
    <recommendedName>
        <fullName evidence="4">ABC transporter permease</fullName>
    </recommendedName>
</protein>
<feature type="transmembrane region" description="Helical" evidence="1">
    <location>
        <begin position="202"/>
        <end position="220"/>
    </location>
</feature>
<keyword evidence="1" id="KW-0812">Transmembrane</keyword>
<dbReference type="PANTHER" id="PTHR43471:SF12">
    <property type="entry name" value="HYPOTHETICAL MEMBRANE PROTEIN, CONSERVED"/>
    <property type="match status" value="1"/>
</dbReference>
<dbReference type="Proteomes" id="UP000243688">
    <property type="component" value="Unassembled WGS sequence"/>
</dbReference>